<dbReference type="EMBL" id="BMVN01000029">
    <property type="protein sequence ID" value="GHA50365.1"/>
    <property type="molecule type" value="Genomic_DNA"/>
</dbReference>
<sequence length="75" mass="8471">MTVHPFIEAEKQAGHSVKRACELLEVSRAAFYARRTSTTRSPSRAGRGADRADHRRPRPVQGCLRRPAHPRRPQA</sequence>
<comment type="caution">
    <text evidence="2">The sequence shown here is derived from an EMBL/GenBank/DDBJ whole genome shotgun (WGS) entry which is preliminary data.</text>
</comment>
<feature type="region of interest" description="Disordered" evidence="1">
    <location>
        <begin position="33"/>
        <end position="75"/>
    </location>
</feature>
<feature type="compositionally biased region" description="Basic residues" evidence="1">
    <location>
        <begin position="66"/>
        <end position="75"/>
    </location>
</feature>
<evidence type="ECO:0000256" key="1">
    <source>
        <dbReference type="SAM" id="MobiDB-lite"/>
    </source>
</evidence>
<organism evidence="2 3">
    <name type="scientific">Streptomyces canarius</name>
    <dbReference type="NCBI Taxonomy" id="285453"/>
    <lineage>
        <taxon>Bacteria</taxon>
        <taxon>Bacillati</taxon>
        <taxon>Actinomycetota</taxon>
        <taxon>Actinomycetes</taxon>
        <taxon>Kitasatosporales</taxon>
        <taxon>Streptomycetaceae</taxon>
        <taxon>Streptomyces</taxon>
    </lineage>
</organism>
<evidence type="ECO:0008006" key="4">
    <source>
        <dbReference type="Google" id="ProtNLM"/>
    </source>
</evidence>
<accession>A0ABQ3D0J9</accession>
<protein>
    <recommendedName>
        <fullName evidence="4">Transposase</fullName>
    </recommendedName>
</protein>
<evidence type="ECO:0000313" key="2">
    <source>
        <dbReference type="EMBL" id="GHA50365.1"/>
    </source>
</evidence>
<name>A0ABQ3D0J9_9ACTN</name>
<dbReference type="Proteomes" id="UP000653644">
    <property type="component" value="Unassembled WGS sequence"/>
</dbReference>
<reference evidence="3" key="1">
    <citation type="journal article" date="2019" name="Int. J. Syst. Evol. Microbiol.">
        <title>The Global Catalogue of Microorganisms (GCM) 10K type strain sequencing project: providing services to taxonomists for standard genome sequencing and annotation.</title>
        <authorList>
            <consortium name="The Broad Institute Genomics Platform"/>
            <consortium name="The Broad Institute Genome Sequencing Center for Infectious Disease"/>
            <person name="Wu L."/>
            <person name="Ma J."/>
        </authorList>
    </citation>
    <scope>NUCLEOTIDE SEQUENCE [LARGE SCALE GENOMIC DNA]</scope>
    <source>
        <strain evidence="3">JCM 4733</strain>
    </source>
</reference>
<gene>
    <name evidence="2" type="ORF">GCM10010345_63440</name>
</gene>
<evidence type="ECO:0000313" key="3">
    <source>
        <dbReference type="Proteomes" id="UP000653644"/>
    </source>
</evidence>
<feature type="compositionally biased region" description="Low complexity" evidence="1">
    <location>
        <begin position="33"/>
        <end position="46"/>
    </location>
</feature>
<keyword evidence="3" id="KW-1185">Reference proteome</keyword>
<proteinExistence type="predicted"/>